<gene>
    <name evidence="1" type="ORF">MNBD_PLANCTO03-2342</name>
</gene>
<evidence type="ECO:0000313" key="1">
    <source>
        <dbReference type="EMBL" id="VAX40418.1"/>
    </source>
</evidence>
<sequence length="36" mass="4314">KRRFDVVFREVVAETVGDAQNTEEEYRVIRSLLCER</sequence>
<reference evidence="1" key="1">
    <citation type="submission" date="2018-06" db="EMBL/GenBank/DDBJ databases">
        <authorList>
            <person name="Zhirakovskaya E."/>
        </authorList>
    </citation>
    <scope>NUCLEOTIDE SEQUENCE</scope>
</reference>
<dbReference type="AlphaFoldDB" id="A0A3B1DW89"/>
<name>A0A3B1DW89_9ZZZZ</name>
<protein>
    <submittedName>
        <fullName evidence="1">Uncharacterized protein</fullName>
    </submittedName>
</protein>
<proteinExistence type="predicted"/>
<feature type="non-terminal residue" evidence="1">
    <location>
        <position position="1"/>
    </location>
</feature>
<organism evidence="1">
    <name type="scientific">hydrothermal vent metagenome</name>
    <dbReference type="NCBI Taxonomy" id="652676"/>
    <lineage>
        <taxon>unclassified sequences</taxon>
        <taxon>metagenomes</taxon>
        <taxon>ecological metagenomes</taxon>
    </lineage>
</organism>
<dbReference type="EMBL" id="UOGK01000389">
    <property type="protein sequence ID" value="VAX40418.1"/>
    <property type="molecule type" value="Genomic_DNA"/>
</dbReference>
<accession>A0A3B1DW89</accession>